<dbReference type="Proteomes" id="UP000218644">
    <property type="component" value="Unassembled WGS sequence"/>
</dbReference>
<proteinExistence type="predicted"/>
<evidence type="ECO:0000256" key="1">
    <source>
        <dbReference type="SAM" id="Phobius"/>
    </source>
</evidence>
<dbReference type="AlphaFoldDB" id="A0A2A2APP5"/>
<keyword evidence="1" id="KW-0812">Transmembrane</keyword>
<organism evidence="2 3">
    <name type="scientific">Vandammella animalimorsus</name>
    <dbReference type="NCBI Taxonomy" id="2029117"/>
    <lineage>
        <taxon>Bacteria</taxon>
        <taxon>Pseudomonadati</taxon>
        <taxon>Pseudomonadota</taxon>
        <taxon>Betaproteobacteria</taxon>
        <taxon>Burkholderiales</taxon>
        <taxon>Comamonadaceae</taxon>
        <taxon>Vandammella</taxon>
    </lineage>
</organism>
<evidence type="ECO:0000313" key="2">
    <source>
        <dbReference type="EMBL" id="PAT39599.1"/>
    </source>
</evidence>
<accession>A0A2A2APP5</accession>
<protein>
    <submittedName>
        <fullName evidence="2">Uncharacterized protein</fullName>
    </submittedName>
</protein>
<keyword evidence="1" id="KW-0472">Membrane</keyword>
<reference evidence="2 3" key="1">
    <citation type="submission" date="2017-08" db="EMBL/GenBank/DDBJ databases">
        <title>WGS of Clinical strains of the CDC Group NO-1 linked to zoonotic infections in humans.</title>
        <authorList>
            <person name="Bernier A.-M."/>
            <person name="Bernard K."/>
        </authorList>
    </citation>
    <scope>NUCLEOTIDE SEQUENCE [LARGE SCALE GENOMIC DNA]</scope>
    <source>
        <strain evidence="2 3">NML79-0751</strain>
    </source>
</reference>
<gene>
    <name evidence="2" type="ORF">CK623_09585</name>
</gene>
<evidence type="ECO:0000313" key="3">
    <source>
        <dbReference type="Proteomes" id="UP000218644"/>
    </source>
</evidence>
<sequence length="60" mass="6882">MVDTRGTIDLECHGCLRAVLRGQSIFLASCRQQSLIFLIGLKILMVDFQFFVMQTWGRAF</sequence>
<dbReference type="EMBL" id="NSJD01000015">
    <property type="protein sequence ID" value="PAT39599.1"/>
    <property type="molecule type" value="Genomic_DNA"/>
</dbReference>
<comment type="caution">
    <text evidence="2">The sequence shown here is derived from an EMBL/GenBank/DDBJ whole genome shotgun (WGS) entry which is preliminary data.</text>
</comment>
<keyword evidence="1" id="KW-1133">Transmembrane helix</keyword>
<feature type="transmembrane region" description="Helical" evidence="1">
    <location>
        <begin position="35"/>
        <end position="56"/>
    </location>
</feature>
<name>A0A2A2APP5_9BURK</name>